<comment type="caution">
    <text evidence="1">The sequence shown here is derived from an EMBL/GenBank/DDBJ whole genome shotgun (WGS) entry which is preliminary data.</text>
</comment>
<dbReference type="Proteomes" id="UP001054945">
    <property type="component" value="Unassembled WGS sequence"/>
</dbReference>
<reference evidence="1 2" key="1">
    <citation type="submission" date="2021-06" db="EMBL/GenBank/DDBJ databases">
        <title>Caerostris extrusa draft genome.</title>
        <authorList>
            <person name="Kono N."/>
            <person name="Arakawa K."/>
        </authorList>
    </citation>
    <scope>NUCLEOTIDE SEQUENCE [LARGE SCALE GENOMIC DNA]</scope>
</reference>
<sequence>MFTELSEDKMIMDKESFPALLDKMPPLMIPPHGGIITPPLKDILKLTEEIFKSVSMKFSDLLPIDTNIAEIEDSLHQMNTSAKVVQLKNRSKEPIPQRQIVLSANDTNAIIFEIKKMLYLSVRWRSLISGLRPPNVPMFPFLFRTPSILERFIKFPKTPKLLSRQQNSKHLLLKDSSSATLVHSSISWPSSPKASTPQGQVRPALQLVNTENTDFISKTHLSLEGICHNFQLSEIIQPTTTM</sequence>
<protein>
    <submittedName>
        <fullName evidence="1">Uncharacterized protein</fullName>
    </submittedName>
</protein>
<proteinExistence type="predicted"/>
<dbReference type="AlphaFoldDB" id="A0AAV4XYU1"/>
<dbReference type="EMBL" id="BPLR01018423">
    <property type="protein sequence ID" value="GIY99473.1"/>
    <property type="molecule type" value="Genomic_DNA"/>
</dbReference>
<accession>A0AAV4XYU1</accession>
<name>A0AAV4XYU1_CAEEX</name>
<gene>
    <name evidence="1" type="ORF">CEXT_626021</name>
</gene>
<evidence type="ECO:0000313" key="2">
    <source>
        <dbReference type="Proteomes" id="UP001054945"/>
    </source>
</evidence>
<evidence type="ECO:0000313" key="1">
    <source>
        <dbReference type="EMBL" id="GIY99473.1"/>
    </source>
</evidence>
<organism evidence="1 2">
    <name type="scientific">Caerostris extrusa</name>
    <name type="common">Bark spider</name>
    <name type="synonym">Caerostris bankana</name>
    <dbReference type="NCBI Taxonomy" id="172846"/>
    <lineage>
        <taxon>Eukaryota</taxon>
        <taxon>Metazoa</taxon>
        <taxon>Ecdysozoa</taxon>
        <taxon>Arthropoda</taxon>
        <taxon>Chelicerata</taxon>
        <taxon>Arachnida</taxon>
        <taxon>Araneae</taxon>
        <taxon>Araneomorphae</taxon>
        <taxon>Entelegynae</taxon>
        <taxon>Araneoidea</taxon>
        <taxon>Araneidae</taxon>
        <taxon>Caerostris</taxon>
    </lineage>
</organism>
<keyword evidence="2" id="KW-1185">Reference proteome</keyword>